<dbReference type="EMBL" id="PCRE01000057">
    <property type="protein sequence ID" value="PIP14643.1"/>
    <property type="molecule type" value="Genomic_DNA"/>
</dbReference>
<reference evidence="2 3" key="1">
    <citation type="submission" date="2017-09" db="EMBL/GenBank/DDBJ databases">
        <title>Depth-based differentiation of microbial function through sediment-hosted aquifers and enrichment of novel symbionts in the deep terrestrial subsurface.</title>
        <authorList>
            <person name="Probst A.J."/>
            <person name="Ladd B."/>
            <person name="Jarett J.K."/>
            <person name="Geller-Mcgrath D.E."/>
            <person name="Sieber C.M."/>
            <person name="Emerson J.B."/>
            <person name="Anantharaman K."/>
            <person name="Thomas B.C."/>
            <person name="Malmstrom R."/>
            <person name="Stieglmeier M."/>
            <person name="Klingl A."/>
            <person name="Woyke T."/>
            <person name="Ryan C.M."/>
            <person name="Banfield J.F."/>
        </authorList>
    </citation>
    <scope>NUCLEOTIDE SEQUENCE [LARGE SCALE GENOMIC DNA]</scope>
    <source>
        <strain evidence="2">CG23_combo_of_CG06-09_8_20_14_all_35_49</strain>
    </source>
</reference>
<gene>
    <name evidence="2" type="ORF">COX47_04135</name>
</gene>
<accession>A0A2G9Y7F2</accession>
<proteinExistence type="predicted"/>
<dbReference type="AlphaFoldDB" id="A0A2G9Y7F2"/>
<evidence type="ECO:0008006" key="4">
    <source>
        <dbReference type="Google" id="ProtNLM"/>
    </source>
</evidence>
<feature type="non-terminal residue" evidence="2">
    <location>
        <position position="93"/>
    </location>
</feature>
<feature type="transmembrane region" description="Helical" evidence="1">
    <location>
        <begin position="39"/>
        <end position="58"/>
    </location>
</feature>
<name>A0A2G9Y7F2_9BACT</name>
<evidence type="ECO:0000313" key="2">
    <source>
        <dbReference type="EMBL" id="PIP14643.1"/>
    </source>
</evidence>
<protein>
    <recommendedName>
        <fullName evidence="4">Polysaccharide biosynthesis protein</fullName>
    </recommendedName>
</protein>
<keyword evidence="1" id="KW-0472">Membrane</keyword>
<keyword evidence="1" id="KW-0812">Transmembrane</keyword>
<feature type="transmembrane region" description="Helical" evidence="1">
    <location>
        <begin position="12"/>
        <end position="33"/>
    </location>
</feature>
<dbReference type="Pfam" id="PF13440">
    <property type="entry name" value="Polysacc_synt_3"/>
    <property type="match status" value="1"/>
</dbReference>
<comment type="caution">
    <text evidence="2">The sequence shown here is derived from an EMBL/GenBank/DDBJ whole genome shotgun (WGS) entry which is preliminary data.</text>
</comment>
<keyword evidence="1" id="KW-1133">Transmembrane helix</keyword>
<organism evidence="2 3">
    <name type="scientific">Candidatus Roizmanbacteria bacterium CG23_combo_of_CG06-09_8_20_14_all_35_49</name>
    <dbReference type="NCBI Taxonomy" id="1974863"/>
    <lineage>
        <taxon>Bacteria</taxon>
        <taxon>Candidatus Roizmaniibacteriota</taxon>
    </lineage>
</organism>
<evidence type="ECO:0000313" key="3">
    <source>
        <dbReference type="Proteomes" id="UP000231025"/>
    </source>
</evidence>
<dbReference type="Proteomes" id="UP000231025">
    <property type="component" value="Unassembled WGS sequence"/>
</dbReference>
<sequence length="93" mass="10349">MDDLKKKTIISTLSLFFQSGYSAFLGLVANLVLTILLSPAIFGIYIATLSIISIFNYFSDIGMAASLIQKKEIDRNDERTVFTVQQLLIITLV</sequence>
<evidence type="ECO:0000256" key="1">
    <source>
        <dbReference type="SAM" id="Phobius"/>
    </source>
</evidence>